<feature type="compositionally biased region" description="Basic and acidic residues" evidence="1">
    <location>
        <begin position="194"/>
        <end position="209"/>
    </location>
</feature>
<evidence type="ECO:0000313" key="2">
    <source>
        <dbReference type="EMBL" id="KAL0453350.1"/>
    </source>
</evidence>
<sequence length="573" mass="62013">MDPPPPTIVKTFKYNSSQQPMFSVLEPPLHYRSSLNSTTFEDISFSSYLKSNDPCPKENDSPVNDDTEISIFDAQKYFSENSDPKDMMMIKTQQQHQQQQDPSSQDLRLSSVSSVDGFARNYRTRSFRATPTASSEASWNSQTGLLANPPGSIGVSLRNFPSGEGKKRSSMAKKWIFGRKCCCTGKESVQVKEVTSDSEHGGPGIRDENNNNGKANYFCSKRDSHKAKTVQPSMSQRSSITNDVVEIHQHKVMAPTPVRLSLETANSFSPAGTPRQQRVSSLGRPFSEGTGGFSFPILSPSSQATNKTALKGIVTKPVIVNPIEDPPRESLEVFQPMQEPPPVTCIDNTVGVRPQFSSGSPIARVTNTDDDLGSDASSDLFEIESFSTQTTSYPMYRRRDSLDEAPTFNARRFASANGINLNSNNSIQYGGRRSLDEPPTPSVAATECYAPSEVSIDWSVTTAEGFDRASVSNFSVSASEVGNTAAFLRQRQEEARVGDGGDGGKRKGNGGLLLMSCRQEKAVSVGPQPVKCAAPAAEGPPVLQLHVGGRPPRANKAAMGSSHSARLSLAFAA</sequence>
<feature type="compositionally biased region" description="Polar residues" evidence="1">
    <location>
        <begin position="266"/>
        <end position="280"/>
    </location>
</feature>
<gene>
    <name evidence="2" type="ORF">Slati_1313100</name>
</gene>
<feature type="region of interest" description="Disordered" evidence="1">
    <location>
        <begin position="266"/>
        <end position="286"/>
    </location>
</feature>
<evidence type="ECO:0000256" key="1">
    <source>
        <dbReference type="SAM" id="MobiDB-lite"/>
    </source>
</evidence>
<dbReference type="PANTHER" id="PTHR33781:SF1">
    <property type="entry name" value="PROTEIN PHYTOCHROME KINASE SUBSTRATE 4"/>
    <property type="match status" value="1"/>
</dbReference>
<comment type="caution">
    <text evidence="2">The sequence shown here is derived from an EMBL/GenBank/DDBJ whole genome shotgun (WGS) entry which is preliminary data.</text>
</comment>
<dbReference type="GO" id="GO:0009638">
    <property type="term" value="P:phototropism"/>
    <property type="evidence" value="ECO:0007669"/>
    <property type="project" value="InterPro"/>
</dbReference>
<dbReference type="InterPro" id="IPR039615">
    <property type="entry name" value="PKS"/>
</dbReference>
<proteinExistence type="predicted"/>
<feature type="region of interest" description="Disordered" evidence="1">
    <location>
        <begin position="193"/>
        <end position="213"/>
    </location>
</feature>
<name>A0AAW2XI52_9LAMI</name>
<dbReference type="PANTHER" id="PTHR33781">
    <property type="entry name" value="PROTEIN PHYTOCHROME KINASE SUBSTRATE 1-RELATED"/>
    <property type="match status" value="1"/>
</dbReference>
<dbReference type="GO" id="GO:0016301">
    <property type="term" value="F:kinase activity"/>
    <property type="evidence" value="ECO:0007669"/>
    <property type="project" value="UniProtKB-KW"/>
</dbReference>
<reference evidence="2" key="2">
    <citation type="journal article" date="2024" name="Plant">
        <title>Genomic evolution and insights into agronomic trait innovations of Sesamum species.</title>
        <authorList>
            <person name="Miao H."/>
            <person name="Wang L."/>
            <person name="Qu L."/>
            <person name="Liu H."/>
            <person name="Sun Y."/>
            <person name="Le M."/>
            <person name="Wang Q."/>
            <person name="Wei S."/>
            <person name="Zheng Y."/>
            <person name="Lin W."/>
            <person name="Duan Y."/>
            <person name="Cao H."/>
            <person name="Xiong S."/>
            <person name="Wang X."/>
            <person name="Wei L."/>
            <person name="Li C."/>
            <person name="Ma Q."/>
            <person name="Ju M."/>
            <person name="Zhao R."/>
            <person name="Li G."/>
            <person name="Mu C."/>
            <person name="Tian Q."/>
            <person name="Mei H."/>
            <person name="Zhang T."/>
            <person name="Gao T."/>
            <person name="Zhang H."/>
        </authorList>
    </citation>
    <scope>NUCLEOTIDE SEQUENCE</scope>
    <source>
        <strain evidence="2">KEN1</strain>
    </source>
</reference>
<reference evidence="2" key="1">
    <citation type="submission" date="2020-06" db="EMBL/GenBank/DDBJ databases">
        <authorList>
            <person name="Li T."/>
            <person name="Hu X."/>
            <person name="Zhang T."/>
            <person name="Song X."/>
            <person name="Zhang H."/>
            <person name="Dai N."/>
            <person name="Sheng W."/>
            <person name="Hou X."/>
            <person name="Wei L."/>
        </authorList>
    </citation>
    <scope>NUCLEOTIDE SEQUENCE</scope>
    <source>
        <strain evidence="2">KEN1</strain>
        <tissue evidence="2">Leaf</tissue>
    </source>
</reference>
<organism evidence="2">
    <name type="scientific">Sesamum latifolium</name>
    <dbReference type="NCBI Taxonomy" id="2727402"/>
    <lineage>
        <taxon>Eukaryota</taxon>
        <taxon>Viridiplantae</taxon>
        <taxon>Streptophyta</taxon>
        <taxon>Embryophyta</taxon>
        <taxon>Tracheophyta</taxon>
        <taxon>Spermatophyta</taxon>
        <taxon>Magnoliopsida</taxon>
        <taxon>eudicotyledons</taxon>
        <taxon>Gunneridae</taxon>
        <taxon>Pentapetalae</taxon>
        <taxon>asterids</taxon>
        <taxon>lamiids</taxon>
        <taxon>Lamiales</taxon>
        <taxon>Pedaliaceae</taxon>
        <taxon>Sesamum</taxon>
    </lineage>
</organism>
<keyword evidence="2" id="KW-0418">Kinase</keyword>
<protein>
    <submittedName>
        <fullName evidence="2">Protein PHYTOCHROME KINASE SUBSTRATE 4</fullName>
    </submittedName>
</protein>
<dbReference type="AlphaFoldDB" id="A0AAW2XI52"/>
<accession>A0AAW2XI52</accession>
<dbReference type="EMBL" id="JACGWN010000004">
    <property type="protein sequence ID" value="KAL0453350.1"/>
    <property type="molecule type" value="Genomic_DNA"/>
</dbReference>
<keyword evidence="2" id="KW-0808">Transferase</keyword>